<protein>
    <submittedName>
        <fullName evidence="2">Uncharacterized protein</fullName>
    </submittedName>
</protein>
<feature type="region of interest" description="Disordered" evidence="1">
    <location>
        <begin position="28"/>
        <end position="52"/>
    </location>
</feature>
<accession>A0A3N4LSJ8</accession>
<organism evidence="2 3">
    <name type="scientific">Terfezia boudieri ATCC MYA-4762</name>
    <dbReference type="NCBI Taxonomy" id="1051890"/>
    <lineage>
        <taxon>Eukaryota</taxon>
        <taxon>Fungi</taxon>
        <taxon>Dikarya</taxon>
        <taxon>Ascomycota</taxon>
        <taxon>Pezizomycotina</taxon>
        <taxon>Pezizomycetes</taxon>
        <taxon>Pezizales</taxon>
        <taxon>Pezizaceae</taxon>
        <taxon>Terfezia</taxon>
    </lineage>
</organism>
<dbReference type="AlphaFoldDB" id="A0A3N4LSJ8"/>
<sequence>MSSPASCHSPTSQSSYCNSIFSYNGSGSTHTLDEMSNITTPDSATPKEAYSPLIFGSPSPTLSSASPAEGLGMAPLLPPANFFYTTGAGSVGSSPSSSHSSLSQYPQEYYRPPVSPGPNTHIYPSPYVSNKQQYSYAPQTTPTSSYASGSPYARNRRSLPPIDPTRFEEEEWYTPSGKKVRHSAMHLHCATM</sequence>
<dbReference type="InParanoid" id="A0A3N4LSJ8"/>
<proteinExistence type="predicted"/>
<feature type="compositionally biased region" description="Polar residues" evidence="1">
    <location>
        <begin position="28"/>
        <end position="43"/>
    </location>
</feature>
<reference evidence="2 3" key="1">
    <citation type="journal article" date="2018" name="Nat. Ecol. Evol.">
        <title>Pezizomycetes genomes reveal the molecular basis of ectomycorrhizal truffle lifestyle.</title>
        <authorList>
            <person name="Murat C."/>
            <person name="Payen T."/>
            <person name="Noel B."/>
            <person name="Kuo A."/>
            <person name="Morin E."/>
            <person name="Chen J."/>
            <person name="Kohler A."/>
            <person name="Krizsan K."/>
            <person name="Balestrini R."/>
            <person name="Da Silva C."/>
            <person name="Montanini B."/>
            <person name="Hainaut M."/>
            <person name="Levati E."/>
            <person name="Barry K.W."/>
            <person name="Belfiori B."/>
            <person name="Cichocki N."/>
            <person name="Clum A."/>
            <person name="Dockter R.B."/>
            <person name="Fauchery L."/>
            <person name="Guy J."/>
            <person name="Iotti M."/>
            <person name="Le Tacon F."/>
            <person name="Lindquist E.A."/>
            <person name="Lipzen A."/>
            <person name="Malagnac F."/>
            <person name="Mello A."/>
            <person name="Molinier V."/>
            <person name="Miyauchi S."/>
            <person name="Poulain J."/>
            <person name="Riccioni C."/>
            <person name="Rubini A."/>
            <person name="Sitrit Y."/>
            <person name="Splivallo R."/>
            <person name="Traeger S."/>
            <person name="Wang M."/>
            <person name="Zifcakova L."/>
            <person name="Wipf D."/>
            <person name="Zambonelli A."/>
            <person name="Paolocci F."/>
            <person name="Nowrousian M."/>
            <person name="Ottonello S."/>
            <person name="Baldrian P."/>
            <person name="Spatafora J.W."/>
            <person name="Henrissat B."/>
            <person name="Nagy L.G."/>
            <person name="Aury J.M."/>
            <person name="Wincker P."/>
            <person name="Grigoriev I.V."/>
            <person name="Bonfante P."/>
            <person name="Martin F.M."/>
        </authorList>
    </citation>
    <scope>NUCLEOTIDE SEQUENCE [LARGE SCALE GENOMIC DNA]</scope>
    <source>
        <strain evidence="2 3">ATCC MYA-4762</strain>
    </source>
</reference>
<feature type="compositionally biased region" description="Polar residues" evidence="1">
    <location>
        <begin position="127"/>
        <end position="148"/>
    </location>
</feature>
<keyword evidence="3" id="KW-1185">Reference proteome</keyword>
<feature type="region of interest" description="Disordered" evidence="1">
    <location>
        <begin position="93"/>
        <end position="163"/>
    </location>
</feature>
<dbReference type="OrthoDB" id="5392440at2759"/>
<evidence type="ECO:0000313" key="3">
    <source>
        <dbReference type="Proteomes" id="UP000267821"/>
    </source>
</evidence>
<name>A0A3N4LSJ8_9PEZI</name>
<evidence type="ECO:0000313" key="2">
    <source>
        <dbReference type="EMBL" id="RPB20965.1"/>
    </source>
</evidence>
<gene>
    <name evidence="2" type="ORF">L211DRAFT_462277</name>
</gene>
<dbReference type="EMBL" id="ML121565">
    <property type="protein sequence ID" value="RPB20965.1"/>
    <property type="molecule type" value="Genomic_DNA"/>
</dbReference>
<feature type="compositionally biased region" description="Low complexity" evidence="1">
    <location>
        <begin position="93"/>
        <end position="103"/>
    </location>
</feature>
<dbReference type="Proteomes" id="UP000267821">
    <property type="component" value="Unassembled WGS sequence"/>
</dbReference>
<evidence type="ECO:0000256" key="1">
    <source>
        <dbReference type="SAM" id="MobiDB-lite"/>
    </source>
</evidence>